<evidence type="ECO:0000313" key="2">
    <source>
        <dbReference type="EMBL" id="UPW35995.1"/>
    </source>
</evidence>
<sequence>MGGRGLSSLAVANRCKTNANGLSPCRVKPFHKLACNMHVLSLSTER</sequence>
<keyword evidence="3" id="KW-1185">Reference proteome</keyword>
<proteinExistence type="predicted"/>
<evidence type="ECO:0000313" key="1">
    <source>
        <dbReference type="EMBL" id="UPW35806.1"/>
    </source>
</evidence>
<protein>
    <submittedName>
        <fullName evidence="2">Uncharacterized protein</fullName>
    </submittedName>
</protein>
<dbReference type="EMBL" id="ON169972">
    <property type="protein sequence ID" value="UPW35806.1"/>
    <property type="molecule type" value="Genomic_DNA"/>
</dbReference>
<dbReference type="Proteomes" id="UP000831536">
    <property type="component" value="Segment"/>
</dbReference>
<evidence type="ECO:0000313" key="3">
    <source>
        <dbReference type="Proteomes" id="UP000831536"/>
    </source>
</evidence>
<organism evidence="2 3">
    <name type="scientific">Pseudomonas phage EM</name>
    <dbReference type="NCBI Taxonomy" id="2936914"/>
    <lineage>
        <taxon>Viruses</taxon>
        <taxon>Duplodnaviria</taxon>
        <taxon>Heunggongvirae</taxon>
        <taxon>Uroviricota</taxon>
        <taxon>Caudoviricetes</taxon>
        <taxon>Vandenendeviridae</taxon>
        <taxon>Skurskavirinae</taxon>
        <taxon>Baldwinvirus</taxon>
        <taxon>Baldwinvirus EM</taxon>
    </lineage>
</organism>
<name>A0AAE9HGA0_9CAUD</name>
<gene>
    <name evidence="1" type="ORF">EM_004</name>
    <name evidence="2" type="ORF">EM_210</name>
</gene>
<accession>A0AAE9HGA0</accession>
<reference evidence="2" key="1">
    <citation type="journal article" date="2022" name="J. Appl. Microbiol.">
        <title>Bacteriophage-Antibiotic Combinations Against Multidrug-Resistant Pseudomonas aeruginosa.</title>
        <authorList>
            <person name="Holger D."/>
            <person name="Lev K.L."/>
            <person name="Kebriaei R."/>
            <person name="Morrisette T."/>
            <person name="Shah R."/>
            <person name="Alexander J."/>
            <person name="Lehman S.M."/>
            <person name="Rybak M.J."/>
        </authorList>
    </citation>
    <scope>NUCLEOTIDE SEQUENCE</scope>
</reference>
<dbReference type="EMBL" id="ON169972">
    <property type="protein sequence ID" value="UPW35995.1"/>
    <property type="molecule type" value="Genomic_DNA"/>
</dbReference>